<keyword evidence="2" id="KW-0964">Secreted</keyword>
<accession>A0A1I7FFU2</accession>
<evidence type="ECO:0000256" key="6">
    <source>
        <dbReference type="SAM" id="Phobius"/>
    </source>
</evidence>
<dbReference type="Proteomes" id="UP000198817">
    <property type="component" value="Unassembled WGS sequence"/>
</dbReference>
<name>A0A1I7FFU2_9FIRM</name>
<protein>
    <submittedName>
        <fullName evidence="8">LPXTG-motif cell wall anchor domain-containing protein</fullName>
    </submittedName>
</protein>
<evidence type="ECO:0000256" key="5">
    <source>
        <dbReference type="SAM" id="MobiDB-lite"/>
    </source>
</evidence>
<gene>
    <name evidence="8" type="ORF">SAMN05216508_102114</name>
</gene>
<feature type="domain" description="Gram-positive cocci surface proteins LPxTG" evidence="7">
    <location>
        <begin position="432"/>
        <end position="469"/>
    </location>
</feature>
<dbReference type="AlphaFoldDB" id="A0A1I7FFU2"/>
<dbReference type="InterPro" id="IPR019931">
    <property type="entry name" value="LPXTG_anchor"/>
</dbReference>
<dbReference type="NCBIfam" id="TIGR01167">
    <property type="entry name" value="LPXTG_anchor"/>
    <property type="match status" value="1"/>
</dbReference>
<keyword evidence="6" id="KW-0812">Transmembrane</keyword>
<evidence type="ECO:0000256" key="4">
    <source>
        <dbReference type="ARBA" id="ARBA00023088"/>
    </source>
</evidence>
<keyword evidence="6" id="KW-1133">Transmembrane helix</keyword>
<proteinExistence type="predicted"/>
<dbReference type="RefSeq" id="WP_090469801.1">
    <property type="nucleotide sequence ID" value="NZ_FOWF01000001.1"/>
</dbReference>
<evidence type="ECO:0000313" key="9">
    <source>
        <dbReference type="Proteomes" id="UP000198817"/>
    </source>
</evidence>
<keyword evidence="3" id="KW-0732">Signal</keyword>
<organism evidence="8 9">
    <name type="scientific">Eubacterium pyruvativorans</name>
    <dbReference type="NCBI Taxonomy" id="155865"/>
    <lineage>
        <taxon>Bacteria</taxon>
        <taxon>Bacillati</taxon>
        <taxon>Bacillota</taxon>
        <taxon>Clostridia</taxon>
        <taxon>Eubacteriales</taxon>
        <taxon>Eubacteriaceae</taxon>
        <taxon>Eubacterium</taxon>
    </lineage>
</organism>
<evidence type="ECO:0000256" key="3">
    <source>
        <dbReference type="ARBA" id="ARBA00022729"/>
    </source>
</evidence>
<feature type="compositionally biased region" description="Pro residues" evidence="5">
    <location>
        <begin position="363"/>
        <end position="378"/>
    </location>
</feature>
<sequence>MTRENFQKKTRKTDTDYDTFIRELSVLLYAGYPYNGLGLFSIEGNGGSGSISEAAFRQLLIPSERLRSDFPELRETEAGKPVEDQDTLKKYMEAVLDYNKDTSKVTASGMKYSDITGTAFYKAAFCAVYCNNLSDGRVMYEKTYLNESPYESTRNAIWQLMYEYGIPGNTGMSLSDKSRELLNKAKSGISILSAEPTSEQIGSVKIAGDTTFSKETDGKWYTGELHVEEPANFHGAYTITLPEGTSLYEGSTLVKAGEPFRLVSEKKPEGAEKVTVSAKIPWLKSVKMYSPVKNVAGQEVTASDGKSFQHMVGAEIGTADVGASVDLKASTETPNPSNPPSTTDPSNPVNPSNPSTPTDPSTPVTPPNPVNPNGPSIPPNQENTSASEEPSSPEHTVSRETPAANQPAASKKPTAVKKSDGNGKQKVSASVLPKTGDSSHVMLWGLGLIGCGAAALGLLTLRIRNRREE</sequence>
<feature type="region of interest" description="Disordered" evidence="5">
    <location>
        <begin position="328"/>
        <end position="437"/>
    </location>
</feature>
<dbReference type="STRING" id="155865.SAMN05216515_10153"/>
<dbReference type="OrthoDB" id="9815425at2"/>
<dbReference type="EMBL" id="FPBT01000002">
    <property type="protein sequence ID" value="SFU35073.1"/>
    <property type="molecule type" value="Genomic_DNA"/>
</dbReference>
<evidence type="ECO:0000256" key="1">
    <source>
        <dbReference type="ARBA" id="ARBA00022512"/>
    </source>
</evidence>
<evidence type="ECO:0000256" key="2">
    <source>
        <dbReference type="ARBA" id="ARBA00022525"/>
    </source>
</evidence>
<keyword evidence="6" id="KW-0472">Membrane</keyword>
<feature type="transmembrane region" description="Helical" evidence="6">
    <location>
        <begin position="441"/>
        <end position="461"/>
    </location>
</feature>
<feature type="compositionally biased region" description="Polar residues" evidence="5">
    <location>
        <begin position="381"/>
        <end position="395"/>
    </location>
</feature>
<keyword evidence="4" id="KW-0572">Peptidoglycan-anchor</keyword>
<reference evidence="8 9" key="1">
    <citation type="submission" date="2016-10" db="EMBL/GenBank/DDBJ databases">
        <authorList>
            <person name="de Groot N.N."/>
        </authorList>
    </citation>
    <scope>NUCLEOTIDE SEQUENCE [LARGE SCALE GENOMIC DNA]</scope>
    <source>
        <strain evidence="8 9">KHGC13</strain>
    </source>
</reference>
<feature type="compositionally biased region" description="Low complexity" evidence="5">
    <location>
        <begin position="330"/>
        <end position="362"/>
    </location>
</feature>
<keyword evidence="1" id="KW-0134">Cell wall</keyword>
<keyword evidence="9" id="KW-1185">Reference proteome</keyword>
<evidence type="ECO:0000313" key="8">
    <source>
        <dbReference type="EMBL" id="SFU35073.1"/>
    </source>
</evidence>
<dbReference type="PROSITE" id="PS50847">
    <property type="entry name" value="GRAM_POS_ANCHORING"/>
    <property type="match status" value="1"/>
</dbReference>
<evidence type="ECO:0000259" key="7">
    <source>
        <dbReference type="PROSITE" id="PS50847"/>
    </source>
</evidence>